<dbReference type="Pfam" id="PF12833">
    <property type="entry name" value="HTH_18"/>
    <property type="match status" value="1"/>
</dbReference>
<keyword evidence="4" id="KW-0812">Transmembrane</keyword>
<keyword evidence="4" id="KW-0472">Membrane</keyword>
<dbReference type="PANTHER" id="PTHR43280">
    <property type="entry name" value="ARAC-FAMILY TRANSCRIPTIONAL REGULATOR"/>
    <property type="match status" value="1"/>
</dbReference>
<keyword evidence="4" id="KW-1133">Transmembrane helix</keyword>
<dbReference type="Proteomes" id="UP000309676">
    <property type="component" value="Unassembled WGS sequence"/>
</dbReference>
<name>A0A5R9G5N1_9BACL</name>
<keyword evidence="7" id="KW-1185">Reference proteome</keyword>
<dbReference type="Gene3D" id="1.10.10.60">
    <property type="entry name" value="Homeodomain-like"/>
    <property type="match status" value="1"/>
</dbReference>
<dbReference type="InterPro" id="IPR009057">
    <property type="entry name" value="Homeodomain-like_sf"/>
</dbReference>
<feature type="domain" description="HTH araC/xylS-type" evidence="5">
    <location>
        <begin position="662"/>
        <end position="760"/>
    </location>
</feature>
<accession>A0A5R9G5N1</accession>
<dbReference type="PANTHER" id="PTHR43280:SF2">
    <property type="entry name" value="HTH-TYPE TRANSCRIPTIONAL REGULATOR EXSA"/>
    <property type="match status" value="1"/>
</dbReference>
<dbReference type="SUPFAM" id="SSF46689">
    <property type="entry name" value="Homeodomain-like"/>
    <property type="match status" value="1"/>
</dbReference>
<dbReference type="SMART" id="SM00342">
    <property type="entry name" value="HTH_ARAC"/>
    <property type="match status" value="1"/>
</dbReference>
<evidence type="ECO:0000313" key="7">
    <source>
        <dbReference type="Proteomes" id="UP000309676"/>
    </source>
</evidence>
<comment type="caution">
    <text evidence="6">The sequence shown here is derived from an EMBL/GenBank/DDBJ whole genome shotgun (WGS) entry which is preliminary data.</text>
</comment>
<protein>
    <submittedName>
        <fullName evidence="6">AraC family transcriptional regulator</fullName>
    </submittedName>
</protein>
<dbReference type="EMBL" id="VCIW01000008">
    <property type="protein sequence ID" value="TLS51677.1"/>
    <property type="molecule type" value="Genomic_DNA"/>
</dbReference>
<dbReference type="InterPro" id="IPR043128">
    <property type="entry name" value="Rev_trsase/Diguanyl_cyclase"/>
</dbReference>
<evidence type="ECO:0000313" key="6">
    <source>
        <dbReference type="EMBL" id="TLS51677.1"/>
    </source>
</evidence>
<dbReference type="PRINTS" id="PR00032">
    <property type="entry name" value="HTHARAC"/>
</dbReference>
<dbReference type="AlphaFoldDB" id="A0A5R9G5N1"/>
<keyword evidence="2" id="KW-0238">DNA-binding</keyword>
<dbReference type="OrthoDB" id="2644435at2"/>
<organism evidence="6 7">
    <name type="scientific">Paenibacillus antri</name>
    <dbReference type="NCBI Taxonomy" id="2582848"/>
    <lineage>
        <taxon>Bacteria</taxon>
        <taxon>Bacillati</taxon>
        <taxon>Bacillota</taxon>
        <taxon>Bacilli</taxon>
        <taxon>Bacillales</taxon>
        <taxon>Paenibacillaceae</taxon>
        <taxon>Paenibacillus</taxon>
    </lineage>
</organism>
<dbReference type="PROSITE" id="PS01124">
    <property type="entry name" value="HTH_ARAC_FAMILY_2"/>
    <property type="match status" value="1"/>
</dbReference>
<evidence type="ECO:0000256" key="1">
    <source>
        <dbReference type="ARBA" id="ARBA00023015"/>
    </source>
</evidence>
<feature type="transmembrane region" description="Helical" evidence="4">
    <location>
        <begin position="20"/>
        <end position="41"/>
    </location>
</feature>
<sequence length="787" mass="88787">MVQSLKKWLAYTLTNTQTRLVLFLTVSVCIIIMGVSATSYYTSKSVLQSELSEPQHQMLQISMNFIDDYIEKADQIAVSVALHSNVYTFLTADNQNSYTNISGIYEFFSTLIGNTSYIDSIYVYDTERGSFVSMPQGYSSSKVTFPDSEWVGIAGEFGDKKMLVRKRSVPPGASGGIRNAGSELTLFRKVLIQGEFKGIVAINLKEEELFARLHPPHRSELERARFIVDLDGDILYSVSGGGFDATLVQDAVSQPGEESLWDFRHNGVSYLVNRLVSPLTGWQYVSFVSQDSLLARSKHVRDVVMSVSAAALLLGVLTVVYIQSVAFRPVRRIQRLFRQSNRDIPNADLLHLERLTTELLSDHAQLSQLIRQTMPEASSKYLFDIYMGNVSSIREMREKWSSYFQDWTDEPLTFVVVSIDRYEAWARRYPSADHSLLKFAIANVTAELFSPEWRTVCADFGKDKLALLLQRKRASERREEACREACRHAAEVVHRMLGFSVSMGVSAAHADAGKLKQAMLEADNALGYRLFRGYESVILFADVSDHEPSAATMKDQWLDDLAGAIEAGDEARSVAIVERMAEELRTAAYYPSDALKLLKSSGERLRRIGLREDAEDWAEEGPFEELHTLSLDDIASLFASKAAELSERYRSLMESKDFVLCLGMVEFMKRHLGEPIGIQEIADAAGVSVSLASQLFKQEMDETIYGYFTKLRMDRAGELLVETEDKISDIALKVGYQHENSFIRVFRKYKNITPGKYREMMKFRSEAANVELRGRDELESKGNRVAP</sequence>
<dbReference type="GO" id="GO:0003700">
    <property type="term" value="F:DNA-binding transcription factor activity"/>
    <property type="evidence" value="ECO:0007669"/>
    <property type="project" value="InterPro"/>
</dbReference>
<dbReference type="Gene3D" id="3.30.70.270">
    <property type="match status" value="1"/>
</dbReference>
<proteinExistence type="predicted"/>
<gene>
    <name evidence="6" type="ORF">FE782_14355</name>
</gene>
<keyword evidence="1" id="KW-0805">Transcription regulation</keyword>
<evidence type="ECO:0000256" key="3">
    <source>
        <dbReference type="ARBA" id="ARBA00023163"/>
    </source>
</evidence>
<dbReference type="RefSeq" id="WP_138194903.1">
    <property type="nucleotide sequence ID" value="NZ_VCIW01000008.1"/>
</dbReference>
<dbReference type="GO" id="GO:0043565">
    <property type="term" value="F:sequence-specific DNA binding"/>
    <property type="evidence" value="ECO:0007669"/>
    <property type="project" value="InterPro"/>
</dbReference>
<evidence type="ECO:0000259" key="5">
    <source>
        <dbReference type="PROSITE" id="PS01124"/>
    </source>
</evidence>
<evidence type="ECO:0000256" key="2">
    <source>
        <dbReference type="ARBA" id="ARBA00023125"/>
    </source>
</evidence>
<reference evidence="6 7" key="1">
    <citation type="submission" date="2019-05" db="EMBL/GenBank/DDBJ databases">
        <authorList>
            <person name="Narsing Rao M.P."/>
            <person name="Li W.J."/>
        </authorList>
    </citation>
    <scope>NUCLEOTIDE SEQUENCE [LARGE SCALE GENOMIC DNA]</scope>
    <source>
        <strain evidence="6 7">SYSU_K30003</strain>
    </source>
</reference>
<dbReference type="InterPro" id="IPR020449">
    <property type="entry name" value="Tscrpt_reg_AraC-type_HTH"/>
</dbReference>
<evidence type="ECO:0000256" key="4">
    <source>
        <dbReference type="SAM" id="Phobius"/>
    </source>
</evidence>
<keyword evidence="3" id="KW-0804">Transcription</keyword>
<dbReference type="InterPro" id="IPR018060">
    <property type="entry name" value="HTH_AraC"/>
</dbReference>